<dbReference type="GO" id="GO:0034432">
    <property type="term" value="F:bis(5'-adenosyl)-pentaphosphatase activity"/>
    <property type="evidence" value="ECO:0007669"/>
    <property type="project" value="TreeGrafter"/>
</dbReference>
<dbReference type="GO" id="GO:0000298">
    <property type="term" value="F:endopolyphosphatase activity"/>
    <property type="evidence" value="ECO:0007669"/>
    <property type="project" value="TreeGrafter"/>
</dbReference>
<dbReference type="PANTHER" id="PTHR12629">
    <property type="entry name" value="DIPHOSPHOINOSITOL POLYPHOSPHATE PHOSPHOHYDROLASE"/>
    <property type="match status" value="1"/>
</dbReference>
<proteinExistence type="predicted"/>
<comment type="caution">
    <text evidence="5">The sequence shown here is derived from an EMBL/GenBank/DDBJ whole genome shotgun (WGS) entry which is preliminary data.</text>
</comment>
<dbReference type="GO" id="GO:0005737">
    <property type="term" value="C:cytoplasm"/>
    <property type="evidence" value="ECO:0007669"/>
    <property type="project" value="TreeGrafter"/>
</dbReference>
<dbReference type="PROSITE" id="PS51462">
    <property type="entry name" value="NUDIX"/>
    <property type="match status" value="1"/>
</dbReference>
<dbReference type="Pfam" id="PF00293">
    <property type="entry name" value="NUDIX"/>
    <property type="match status" value="1"/>
</dbReference>
<keyword evidence="2" id="KW-0378">Hydrolase</keyword>
<feature type="domain" description="Nudix hydrolase" evidence="4">
    <location>
        <begin position="16"/>
        <end position="145"/>
    </location>
</feature>
<keyword evidence="1" id="KW-0479">Metal-binding</keyword>
<evidence type="ECO:0000256" key="2">
    <source>
        <dbReference type="ARBA" id="ARBA00022801"/>
    </source>
</evidence>
<dbReference type="AlphaFoldDB" id="A0A5A8CZJ9"/>
<reference evidence="7 8" key="1">
    <citation type="submission" date="2019-07" db="EMBL/GenBank/DDBJ databases">
        <title>Genomes of Cafeteria roenbergensis.</title>
        <authorList>
            <person name="Fischer M.G."/>
            <person name="Hackl T."/>
            <person name="Roman M."/>
        </authorList>
    </citation>
    <scope>NUCLEOTIDE SEQUENCE [LARGE SCALE GENOMIC DNA]</scope>
    <source>
        <strain evidence="5 8">Cflag</strain>
        <strain evidence="6 7">E4-10P</strain>
    </source>
</reference>
<feature type="region of interest" description="Disordered" evidence="3">
    <location>
        <begin position="151"/>
        <end position="218"/>
    </location>
</feature>
<evidence type="ECO:0000256" key="1">
    <source>
        <dbReference type="ARBA" id="ARBA00022723"/>
    </source>
</evidence>
<dbReference type="EMBL" id="VLTM01000073">
    <property type="protein sequence ID" value="KAA0157974.1"/>
    <property type="molecule type" value="Genomic_DNA"/>
</dbReference>
<feature type="compositionally biased region" description="Low complexity" evidence="3">
    <location>
        <begin position="165"/>
        <end position="188"/>
    </location>
</feature>
<dbReference type="InterPro" id="IPR000086">
    <property type="entry name" value="NUDIX_hydrolase_dom"/>
</dbReference>
<dbReference type="SUPFAM" id="SSF55811">
    <property type="entry name" value="Nudix"/>
    <property type="match status" value="1"/>
</dbReference>
<evidence type="ECO:0000256" key="3">
    <source>
        <dbReference type="SAM" id="MobiDB-lite"/>
    </source>
</evidence>
<dbReference type="GO" id="GO:0008486">
    <property type="term" value="F:diphosphoinositol-polyphosphate diphosphatase activity"/>
    <property type="evidence" value="ECO:0007669"/>
    <property type="project" value="TreeGrafter"/>
</dbReference>
<dbReference type="EMBL" id="VLTO01000052">
    <property type="protein sequence ID" value="KAA0171745.1"/>
    <property type="molecule type" value="Genomic_DNA"/>
</dbReference>
<dbReference type="GO" id="GO:0071543">
    <property type="term" value="P:diphosphoinositol polyphosphate metabolic process"/>
    <property type="evidence" value="ECO:0007669"/>
    <property type="project" value="TreeGrafter"/>
</dbReference>
<feature type="compositionally biased region" description="Low complexity" evidence="3">
    <location>
        <begin position="196"/>
        <end position="218"/>
    </location>
</feature>
<dbReference type="GO" id="GO:1901907">
    <property type="term" value="P:diadenosine pentaphosphate catabolic process"/>
    <property type="evidence" value="ECO:0007669"/>
    <property type="project" value="TreeGrafter"/>
</dbReference>
<evidence type="ECO:0000313" key="7">
    <source>
        <dbReference type="Proteomes" id="UP000322899"/>
    </source>
</evidence>
<dbReference type="GO" id="GO:1901911">
    <property type="term" value="P:adenosine 5'-(hexahydrogen pentaphosphate) catabolic process"/>
    <property type="evidence" value="ECO:0007669"/>
    <property type="project" value="TreeGrafter"/>
</dbReference>
<evidence type="ECO:0000313" key="5">
    <source>
        <dbReference type="EMBL" id="KAA0157974.1"/>
    </source>
</evidence>
<gene>
    <name evidence="6" type="ORF">FNF27_06252</name>
    <name evidence="5" type="ORF">FNF31_05614</name>
</gene>
<evidence type="ECO:0000259" key="4">
    <source>
        <dbReference type="PROSITE" id="PS51462"/>
    </source>
</evidence>
<dbReference type="OrthoDB" id="2011998at2759"/>
<dbReference type="GO" id="GO:0034431">
    <property type="term" value="F:bis(5'-adenosyl)-hexaphosphatase activity"/>
    <property type="evidence" value="ECO:0007669"/>
    <property type="project" value="TreeGrafter"/>
</dbReference>
<dbReference type="PANTHER" id="PTHR12629:SF0">
    <property type="entry name" value="DIPHOSPHOINOSITOL-POLYPHOSPHATE DIPHOSPHATASE"/>
    <property type="match status" value="1"/>
</dbReference>
<dbReference type="InterPro" id="IPR015797">
    <property type="entry name" value="NUDIX_hydrolase-like_dom_sf"/>
</dbReference>
<dbReference type="Proteomes" id="UP000325113">
    <property type="component" value="Unassembled WGS sequence"/>
</dbReference>
<dbReference type="Proteomes" id="UP000322899">
    <property type="component" value="Unassembled WGS sequence"/>
</dbReference>
<sequence>MAGKSKSRGIVYDKDGLFRRAGCICLDATGSRVLLIESTRRAGALVIPAGKVEACEADDYAATALRETEEEAGAKGDIVREVEHDFVDAAAGHCTRYFVLRVTTLLKPSEYVEGRAGRRRHWVPRAEAVARLRKPAHREAMAFALGGASPSAAGARAKAGGGGRRSSCSSSNSSNSINSSSCSSSATSGNGGDSAGAGASRPGAGPASAAAGAAGATG</sequence>
<evidence type="ECO:0000313" key="6">
    <source>
        <dbReference type="EMBL" id="KAA0171745.1"/>
    </source>
</evidence>
<protein>
    <recommendedName>
        <fullName evidence="4">Nudix hydrolase domain-containing protein</fullName>
    </recommendedName>
</protein>
<name>A0A5A8CZJ9_CAFRO</name>
<dbReference type="GO" id="GO:0005634">
    <property type="term" value="C:nucleus"/>
    <property type="evidence" value="ECO:0007669"/>
    <property type="project" value="TreeGrafter"/>
</dbReference>
<organism evidence="5 8">
    <name type="scientific">Cafeteria roenbergensis</name>
    <name type="common">Marine flagellate</name>
    <dbReference type="NCBI Taxonomy" id="33653"/>
    <lineage>
        <taxon>Eukaryota</taxon>
        <taxon>Sar</taxon>
        <taxon>Stramenopiles</taxon>
        <taxon>Bigyra</taxon>
        <taxon>Opalozoa</taxon>
        <taxon>Bicosoecida</taxon>
        <taxon>Cafeteriaceae</taxon>
        <taxon>Cafeteria</taxon>
    </lineage>
</organism>
<dbReference type="GO" id="GO:0046872">
    <property type="term" value="F:metal ion binding"/>
    <property type="evidence" value="ECO:0007669"/>
    <property type="project" value="UniProtKB-KW"/>
</dbReference>
<dbReference type="Gene3D" id="3.90.79.10">
    <property type="entry name" value="Nucleoside Triphosphate Pyrophosphohydrolase"/>
    <property type="match status" value="1"/>
</dbReference>
<accession>A0A5A8CZJ9</accession>
<evidence type="ECO:0000313" key="8">
    <source>
        <dbReference type="Proteomes" id="UP000325113"/>
    </source>
</evidence>
<dbReference type="GO" id="GO:1901909">
    <property type="term" value="P:diadenosine hexaphosphate catabolic process"/>
    <property type="evidence" value="ECO:0007669"/>
    <property type="project" value="TreeGrafter"/>
</dbReference>